<evidence type="ECO:0000313" key="2">
    <source>
        <dbReference type="Proteomes" id="UP000224634"/>
    </source>
</evidence>
<name>A0A2B7Z3Q2_POLH7</name>
<dbReference type="AlphaFoldDB" id="A0A2B7Z3Q2"/>
<dbReference type="InterPro" id="IPR029063">
    <property type="entry name" value="SAM-dependent_MTases_sf"/>
</dbReference>
<dbReference type="SUPFAM" id="SSF53335">
    <property type="entry name" value="S-adenosyl-L-methionine-dependent methyltransferases"/>
    <property type="match status" value="1"/>
</dbReference>
<dbReference type="CDD" id="cd02440">
    <property type="entry name" value="AdoMet_MTases"/>
    <property type="match status" value="1"/>
</dbReference>
<dbReference type="Pfam" id="PF13489">
    <property type="entry name" value="Methyltransf_23"/>
    <property type="match status" value="1"/>
</dbReference>
<dbReference type="PANTHER" id="PTHR43591:SF10">
    <property type="entry name" value="ABC TRANSMEMBRANE TYPE-1 DOMAIN-CONTAINING PROTEIN-RELATED"/>
    <property type="match status" value="1"/>
</dbReference>
<comment type="caution">
    <text evidence="1">The sequence shown here is derived from an EMBL/GenBank/DDBJ whole genome shotgun (WGS) entry which is preliminary data.</text>
</comment>
<gene>
    <name evidence="1" type="ORF">AJ80_00546</name>
</gene>
<dbReference type="Proteomes" id="UP000224634">
    <property type="component" value="Unassembled WGS sequence"/>
</dbReference>
<organism evidence="1 2">
    <name type="scientific">Polytolypa hystricis (strain UAMH7299)</name>
    <dbReference type="NCBI Taxonomy" id="1447883"/>
    <lineage>
        <taxon>Eukaryota</taxon>
        <taxon>Fungi</taxon>
        <taxon>Dikarya</taxon>
        <taxon>Ascomycota</taxon>
        <taxon>Pezizomycotina</taxon>
        <taxon>Eurotiomycetes</taxon>
        <taxon>Eurotiomycetidae</taxon>
        <taxon>Onygenales</taxon>
        <taxon>Onygenales incertae sedis</taxon>
        <taxon>Polytolypa</taxon>
    </lineage>
</organism>
<accession>A0A2B7Z3Q2</accession>
<proteinExistence type="predicted"/>
<dbReference type="OrthoDB" id="2013972at2759"/>
<dbReference type="EMBL" id="PDNA01000004">
    <property type="protein sequence ID" value="PGH27758.1"/>
    <property type="molecule type" value="Genomic_DNA"/>
</dbReference>
<reference evidence="1 2" key="1">
    <citation type="submission" date="2017-10" db="EMBL/GenBank/DDBJ databases">
        <title>Comparative genomics in systemic dimorphic fungi from Ajellomycetaceae.</title>
        <authorList>
            <person name="Munoz J.F."/>
            <person name="Mcewen J.G."/>
            <person name="Clay O.K."/>
            <person name="Cuomo C.A."/>
        </authorList>
    </citation>
    <scope>NUCLEOTIDE SEQUENCE [LARGE SCALE GENOMIC DNA]</scope>
    <source>
        <strain evidence="1 2">UAMH7299</strain>
    </source>
</reference>
<sequence>MKDDADSTLGSDATSETQTLDSLVARYETENGRRYHAYKAGHYAFPNDELELDRMDFEHHLFLTLLDHSYHSAPLESPQRILDLGTGTGIWAIDMADLYPMASVIGTDLSPVQPSFVPPNLQFQVDDFEREWNYSPSSFDLIHTRLLLASISDYPQLLRRAFKHLKPGGYLEMHDIDPGFYSDDDTIPADSAAAQWSQLFFEGCEKIGHRVPVASEYRTLFQEAGYVDITVRIEKRPTNYKWPKSNKMKEIGAYTLKNHLDGIHGFSIGLFTRALGWSPEEVEVFLIRCREEWQMKSIHAYQKVVFIYGRKPLDAE</sequence>
<dbReference type="Gene3D" id="3.40.50.150">
    <property type="entry name" value="Vaccinia Virus protein VP39"/>
    <property type="match status" value="1"/>
</dbReference>
<evidence type="ECO:0008006" key="3">
    <source>
        <dbReference type="Google" id="ProtNLM"/>
    </source>
</evidence>
<protein>
    <recommendedName>
        <fullName evidence="3">Methyltransferase domain-containing protein</fullName>
    </recommendedName>
</protein>
<dbReference type="STRING" id="1447883.A0A2B7Z3Q2"/>
<keyword evidence="2" id="KW-1185">Reference proteome</keyword>
<evidence type="ECO:0000313" key="1">
    <source>
        <dbReference type="EMBL" id="PGH27758.1"/>
    </source>
</evidence>
<dbReference type="GO" id="GO:0008168">
    <property type="term" value="F:methyltransferase activity"/>
    <property type="evidence" value="ECO:0007669"/>
    <property type="project" value="TreeGrafter"/>
</dbReference>
<dbReference type="PANTHER" id="PTHR43591">
    <property type="entry name" value="METHYLTRANSFERASE"/>
    <property type="match status" value="1"/>
</dbReference>